<evidence type="ECO:0000313" key="2">
    <source>
        <dbReference type="EMBL" id="USW48878.1"/>
    </source>
</evidence>
<reference evidence="2" key="1">
    <citation type="submission" date="2022-06" db="EMBL/GenBank/DDBJ databases">
        <title>Complete genome sequences of two strains of the flax pathogen Septoria linicola.</title>
        <authorList>
            <person name="Lapalu N."/>
            <person name="Simon A."/>
            <person name="Demenou B."/>
            <person name="Paumier D."/>
            <person name="Guillot M.-P."/>
            <person name="Gout L."/>
            <person name="Valade R."/>
        </authorList>
    </citation>
    <scope>NUCLEOTIDE SEQUENCE</scope>
    <source>
        <strain evidence="2">SE15195</strain>
    </source>
</reference>
<organism evidence="2 3">
    <name type="scientific">Septoria linicola</name>
    <dbReference type="NCBI Taxonomy" id="215465"/>
    <lineage>
        <taxon>Eukaryota</taxon>
        <taxon>Fungi</taxon>
        <taxon>Dikarya</taxon>
        <taxon>Ascomycota</taxon>
        <taxon>Pezizomycotina</taxon>
        <taxon>Dothideomycetes</taxon>
        <taxon>Dothideomycetidae</taxon>
        <taxon>Mycosphaerellales</taxon>
        <taxon>Mycosphaerellaceae</taxon>
        <taxon>Septoria</taxon>
    </lineage>
</organism>
<dbReference type="AlphaFoldDB" id="A0A9Q9AKY6"/>
<dbReference type="Proteomes" id="UP001056384">
    <property type="component" value="Chromosome 2"/>
</dbReference>
<protein>
    <submittedName>
        <fullName evidence="2">Uncharacterized protein</fullName>
    </submittedName>
</protein>
<evidence type="ECO:0000256" key="1">
    <source>
        <dbReference type="SAM" id="MobiDB-lite"/>
    </source>
</evidence>
<evidence type="ECO:0000313" key="3">
    <source>
        <dbReference type="Proteomes" id="UP001056384"/>
    </source>
</evidence>
<keyword evidence="3" id="KW-1185">Reference proteome</keyword>
<proteinExistence type="predicted"/>
<sequence length="201" mass="22963">MQRLWKWSMNNRKRAHRNCFSLPGTIWTVAKPSLRARKKNAFNCRRLRTKSSQMQNELRIRLQQLGDLKSELERKEVVISYLESRVSKSSTEVGSNDTARRISAPELRRSIIEDSEEDSGTVDIAPPRTEHQNGLPTSKTSWSEAASINGNGYAPENDSMDNGTDSVWHKICVRQRTQGPQSFMLASDVVPWMEPTFVNQL</sequence>
<feature type="region of interest" description="Disordered" evidence="1">
    <location>
        <begin position="115"/>
        <end position="142"/>
    </location>
</feature>
<dbReference type="EMBL" id="CP099419">
    <property type="protein sequence ID" value="USW48878.1"/>
    <property type="molecule type" value="Genomic_DNA"/>
</dbReference>
<name>A0A9Q9AKY6_9PEZI</name>
<feature type="compositionally biased region" description="Polar residues" evidence="1">
    <location>
        <begin position="132"/>
        <end position="142"/>
    </location>
</feature>
<gene>
    <name evidence="2" type="ORF">Slin15195_G021970</name>
</gene>
<accession>A0A9Q9AKY6</accession>